<evidence type="ECO:0000256" key="1">
    <source>
        <dbReference type="SAM" id="Phobius"/>
    </source>
</evidence>
<keyword evidence="1" id="KW-1133">Transmembrane helix</keyword>
<dbReference type="KEGG" id="lyk:FLP23_10860"/>
<dbReference type="OrthoDB" id="5118919at2"/>
<feature type="transmembrane region" description="Helical" evidence="1">
    <location>
        <begin position="27"/>
        <end position="45"/>
    </location>
</feature>
<evidence type="ECO:0000313" key="3">
    <source>
        <dbReference type="Proteomes" id="UP000322159"/>
    </source>
</evidence>
<protein>
    <recommendedName>
        <fullName evidence="4">TadE family protein</fullName>
    </recommendedName>
</protein>
<organism evidence="2 3">
    <name type="scientific">Protaetiibacter larvae</name>
    <dbReference type="NCBI Taxonomy" id="2592654"/>
    <lineage>
        <taxon>Bacteria</taxon>
        <taxon>Bacillati</taxon>
        <taxon>Actinomycetota</taxon>
        <taxon>Actinomycetes</taxon>
        <taxon>Micrococcales</taxon>
        <taxon>Microbacteriaceae</taxon>
        <taxon>Protaetiibacter</taxon>
    </lineage>
</organism>
<sequence length="161" mass="17064">MRRARRWTERLHPLAERARGEEGSASLEFITTGLLLLVPLVYLVLTVSALQAASLGVEGAARQATRVFVQAGTLPEAQAAAERAIRVTLADYGIDADAATVAISCRPVPDDCLARRGYVTVELVTVVPLPLAPPVLGLDVPVGVPVRAIATEQVSRFRAGS</sequence>
<accession>A0A5C1YCA3</accession>
<dbReference type="EMBL" id="CP043504">
    <property type="protein sequence ID" value="QEO10462.1"/>
    <property type="molecule type" value="Genomic_DNA"/>
</dbReference>
<name>A0A5C1YCA3_9MICO</name>
<proteinExistence type="predicted"/>
<keyword evidence="1" id="KW-0472">Membrane</keyword>
<gene>
    <name evidence="2" type="ORF">FLP23_10860</name>
</gene>
<keyword evidence="3" id="KW-1185">Reference proteome</keyword>
<keyword evidence="1" id="KW-0812">Transmembrane</keyword>
<dbReference type="Proteomes" id="UP000322159">
    <property type="component" value="Chromosome"/>
</dbReference>
<dbReference type="AlphaFoldDB" id="A0A5C1YCA3"/>
<reference evidence="2 3" key="1">
    <citation type="submission" date="2019-09" db="EMBL/GenBank/DDBJ databases">
        <title>Genome sequencing of strain KACC 19322.</title>
        <authorList>
            <person name="Heo J."/>
            <person name="Kim S.-J."/>
            <person name="Kim J.-S."/>
            <person name="Hong S.-B."/>
            <person name="Kwon S.-W."/>
        </authorList>
    </citation>
    <scope>NUCLEOTIDE SEQUENCE [LARGE SCALE GENOMIC DNA]</scope>
    <source>
        <strain evidence="2 3">KACC 19322</strain>
    </source>
</reference>
<dbReference type="RefSeq" id="WP_149325879.1">
    <property type="nucleotide sequence ID" value="NZ_CP043504.1"/>
</dbReference>
<evidence type="ECO:0008006" key="4">
    <source>
        <dbReference type="Google" id="ProtNLM"/>
    </source>
</evidence>
<evidence type="ECO:0000313" key="2">
    <source>
        <dbReference type="EMBL" id="QEO10462.1"/>
    </source>
</evidence>